<evidence type="ECO:0000313" key="3">
    <source>
        <dbReference type="Proteomes" id="UP000214603"/>
    </source>
</evidence>
<name>A0A225ML35_9BURK</name>
<dbReference type="SUPFAM" id="SSF52833">
    <property type="entry name" value="Thioredoxin-like"/>
    <property type="match status" value="1"/>
</dbReference>
<evidence type="ECO:0000313" key="2">
    <source>
        <dbReference type="EMBL" id="OWT61905.1"/>
    </source>
</evidence>
<dbReference type="InterPro" id="IPR050983">
    <property type="entry name" value="GST_Omega/HSP26"/>
</dbReference>
<comment type="caution">
    <text evidence="2">The sequence shown here is derived from an EMBL/GenBank/DDBJ whole genome shotgun (WGS) entry which is preliminary data.</text>
</comment>
<gene>
    <name evidence="2" type="ORF">CEY11_08755</name>
</gene>
<evidence type="ECO:0000259" key="1">
    <source>
        <dbReference type="PROSITE" id="PS50404"/>
    </source>
</evidence>
<dbReference type="SUPFAM" id="SSF47616">
    <property type="entry name" value="GST C-terminal domain-like"/>
    <property type="match status" value="1"/>
</dbReference>
<dbReference type="CDD" id="cd03049">
    <property type="entry name" value="GST_N_3"/>
    <property type="match status" value="1"/>
</dbReference>
<feature type="domain" description="GST N-terminal" evidence="1">
    <location>
        <begin position="1"/>
        <end position="82"/>
    </location>
</feature>
<dbReference type="InterPro" id="IPR036282">
    <property type="entry name" value="Glutathione-S-Trfase_C_sf"/>
</dbReference>
<dbReference type="CDD" id="cd03205">
    <property type="entry name" value="GST_C_6"/>
    <property type="match status" value="1"/>
</dbReference>
<dbReference type="AlphaFoldDB" id="A0A225ML35"/>
<dbReference type="Proteomes" id="UP000214603">
    <property type="component" value="Unassembled WGS sequence"/>
</dbReference>
<dbReference type="EMBL" id="NJIH01000004">
    <property type="protein sequence ID" value="OWT61905.1"/>
    <property type="molecule type" value="Genomic_DNA"/>
</dbReference>
<dbReference type="InterPro" id="IPR004045">
    <property type="entry name" value="Glutathione_S-Trfase_N"/>
</dbReference>
<dbReference type="OrthoDB" id="8634103at2"/>
<dbReference type="GO" id="GO:0005737">
    <property type="term" value="C:cytoplasm"/>
    <property type="evidence" value="ECO:0007669"/>
    <property type="project" value="TreeGrafter"/>
</dbReference>
<keyword evidence="2" id="KW-0808">Transferase</keyword>
<dbReference type="Gene3D" id="3.40.30.10">
    <property type="entry name" value="Glutaredoxin"/>
    <property type="match status" value="1"/>
</dbReference>
<accession>A0A225ML35</accession>
<organism evidence="2 3">
    <name type="scientific">Candidimonas nitroreducens</name>
    <dbReference type="NCBI Taxonomy" id="683354"/>
    <lineage>
        <taxon>Bacteria</taxon>
        <taxon>Pseudomonadati</taxon>
        <taxon>Pseudomonadota</taxon>
        <taxon>Betaproteobacteria</taxon>
        <taxon>Burkholderiales</taxon>
        <taxon>Alcaligenaceae</taxon>
        <taxon>Candidimonas</taxon>
    </lineage>
</organism>
<dbReference type="PANTHER" id="PTHR43968">
    <property type="match status" value="1"/>
</dbReference>
<dbReference type="Gene3D" id="1.20.1050.10">
    <property type="match status" value="1"/>
</dbReference>
<dbReference type="GO" id="GO:0016740">
    <property type="term" value="F:transferase activity"/>
    <property type="evidence" value="ECO:0007669"/>
    <property type="project" value="UniProtKB-KW"/>
</dbReference>
<sequence length="202" mass="22436">MKIHFSPASPFVRKCMVVAHELGLESRIEKLPSAAGPVNRDRAIVSSNPLGQVPTFFTDEGQVLYDSRVVCEYLNELGGGDLVPREGSLRWLALTEQSLADGILDAALLSRYERALRPSEFRWDAWVDGQMDKIKCALDHFETAMAGARAQAIDIGTLTLACALGYLDFRFADYGWREGRPVLTAWFKEMSERPSIKATVPA</sequence>
<dbReference type="Pfam" id="PF13409">
    <property type="entry name" value="GST_N_2"/>
    <property type="match status" value="1"/>
</dbReference>
<reference evidence="3" key="1">
    <citation type="submission" date="2017-06" db="EMBL/GenBank/DDBJ databases">
        <title>Herbaspirillum phytohormonus sp. nov., isolated from the root nodule of Robinia pseudoacacia in lead-zinc mine.</title>
        <authorList>
            <person name="Fan M."/>
            <person name="Lin Y."/>
        </authorList>
    </citation>
    <scope>NUCLEOTIDE SEQUENCE [LARGE SCALE GENOMIC DNA]</scope>
    <source>
        <strain evidence="3">SC-089</strain>
    </source>
</reference>
<dbReference type="RefSeq" id="WP_088602991.1">
    <property type="nucleotide sequence ID" value="NZ_NJIH01000004.1"/>
</dbReference>
<keyword evidence="3" id="KW-1185">Reference proteome</keyword>
<dbReference type="PANTHER" id="PTHR43968:SF6">
    <property type="entry name" value="GLUTATHIONE S-TRANSFERASE OMEGA"/>
    <property type="match status" value="1"/>
</dbReference>
<dbReference type="InterPro" id="IPR036249">
    <property type="entry name" value="Thioredoxin-like_sf"/>
</dbReference>
<dbReference type="PROSITE" id="PS50404">
    <property type="entry name" value="GST_NTER"/>
    <property type="match status" value="1"/>
</dbReference>
<proteinExistence type="predicted"/>
<dbReference type="Pfam" id="PF13410">
    <property type="entry name" value="GST_C_2"/>
    <property type="match status" value="1"/>
</dbReference>
<protein>
    <submittedName>
        <fullName evidence="2">Glutathione S-transferase</fullName>
    </submittedName>
</protein>